<dbReference type="SUPFAM" id="SSF46785">
    <property type="entry name" value="Winged helix' DNA-binding domain"/>
    <property type="match status" value="1"/>
</dbReference>
<feature type="domain" description="YhfZ helix-turn-helix" evidence="1">
    <location>
        <begin position="27"/>
        <end position="73"/>
    </location>
</feature>
<proteinExistence type="predicted"/>
<dbReference type="EMBL" id="FQZB01000006">
    <property type="protein sequence ID" value="SHJ12928.1"/>
    <property type="molecule type" value="Genomic_DNA"/>
</dbReference>
<accession>A0A1M6GSI7</accession>
<dbReference type="OrthoDB" id="147067at2"/>
<dbReference type="InterPro" id="IPR041444">
    <property type="entry name" value="HTH_41"/>
</dbReference>
<dbReference type="Pfam" id="PF14502">
    <property type="entry name" value="HTH_41"/>
    <property type="match status" value="1"/>
</dbReference>
<protein>
    <submittedName>
        <fullName evidence="3">Helix-turn-helix domain-containing protein</fullName>
    </submittedName>
</protein>
<evidence type="ECO:0000313" key="3">
    <source>
        <dbReference type="EMBL" id="SHJ12928.1"/>
    </source>
</evidence>
<dbReference type="AlphaFoldDB" id="A0A1M6GSI7"/>
<keyword evidence="4" id="KW-1185">Reference proteome</keyword>
<dbReference type="SUPFAM" id="SSF53850">
    <property type="entry name" value="Periplasmic binding protein-like II"/>
    <property type="match status" value="1"/>
</dbReference>
<dbReference type="Gene3D" id="3.40.190.10">
    <property type="entry name" value="Periplasmic binding protein-like II"/>
    <property type="match status" value="2"/>
</dbReference>
<evidence type="ECO:0000259" key="2">
    <source>
        <dbReference type="Pfam" id="PF14503"/>
    </source>
</evidence>
<dbReference type="NCBIfam" id="NF041241">
    <property type="entry name" value="YhfZ_full"/>
    <property type="match status" value="1"/>
</dbReference>
<feature type="domain" description="Uncharacterised protein YhfZ C-terminal" evidence="2">
    <location>
        <begin position="77"/>
        <end position="306"/>
    </location>
</feature>
<name>A0A1M6GSI7_9CLOT</name>
<dbReference type="InterPro" id="IPR032791">
    <property type="entry name" value="YhfZ_C"/>
</dbReference>
<evidence type="ECO:0000313" key="4">
    <source>
        <dbReference type="Proteomes" id="UP000184310"/>
    </source>
</evidence>
<sequence length="306" mass="35234">MINKEDLMQKQGIMLMLISKDFLEKDVGDRIETVKNMSEKYNMARGTVQTALKTLQENGAITLEPRGHLGTFIRFIDHKKLLKISGIENIVCVMPLPYTKKYEGMATGLYNVINKHVSFSLAFMRGSDNRLKFLKEGRYDLSITSKLTANHYINQGEEIEIVACLGKESYVDSHALIVKNDFQGFTKGMRVGLDSTSYDQKYLTKEFFKDKDVEFVEVKYSHIVEHIKNNYIDAAIWSVDEVINKEDDLKTVELDLHERNLLDREAVIISRKENKAMIKFISKFLDVEEVLSIQSKVINKKIVPSY</sequence>
<dbReference type="Pfam" id="PF14503">
    <property type="entry name" value="YhfZ_C"/>
    <property type="match status" value="1"/>
</dbReference>
<organism evidence="3 4">
    <name type="scientific">Clostridium cavendishii DSM 21758</name>
    <dbReference type="NCBI Taxonomy" id="1121302"/>
    <lineage>
        <taxon>Bacteria</taxon>
        <taxon>Bacillati</taxon>
        <taxon>Bacillota</taxon>
        <taxon>Clostridia</taxon>
        <taxon>Eubacteriales</taxon>
        <taxon>Clostridiaceae</taxon>
        <taxon>Clostridium</taxon>
    </lineage>
</organism>
<dbReference type="RefSeq" id="WP_072985940.1">
    <property type="nucleotide sequence ID" value="NZ_FQZB01000006.1"/>
</dbReference>
<dbReference type="STRING" id="1121302.SAMN02745163_01374"/>
<dbReference type="InterPro" id="IPR036390">
    <property type="entry name" value="WH_DNA-bd_sf"/>
</dbReference>
<dbReference type="InterPro" id="IPR036388">
    <property type="entry name" value="WH-like_DNA-bd_sf"/>
</dbReference>
<dbReference type="Gene3D" id="1.10.10.10">
    <property type="entry name" value="Winged helix-like DNA-binding domain superfamily/Winged helix DNA-binding domain"/>
    <property type="match status" value="1"/>
</dbReference>
<evidence type="ECO:0000259" key="1">
    <source>
        <dbReference type="Pfam" id="PF14502"/>
    </source>
</evidence>
<dbReference type="Proteomes" id="UP000184310">
    <property type="component" value="Unassembled WGS sequence"/>
</dbReference>
<gene>
    <name evidence="3" type="ORF">SAMN02745163_01374</name>
</gene>
<reference evidence="3 4" key="1">
    <citation type="submission" date="2016-11" db="EMBL/GenBank/DDBJ databases">
        <authorList>
            <person name="Jaros S."/>
            <person name="Januszkiewicz K."/>
            <person name="Wedrychowicz H."/>
        </authorList>
    </citation>
    <scope>NUCLEOTIDE SEQUENCE [LARGE SCALE GENOMIC DNA]</scope>
    <source>
        <strain evidence="3 4">DSM 21758</strain>
    </source>
</reference>